<comment type="caution">
    <text evidence="2">The sequence shown here is derived from an EMBL/GenBank/DDBJ whole genome shotgun (WGS) entry which is preliminary data.</text>
</comment>
<evidence type="ECO:0000313" key="3">
    <source>
        <dbReference type="Proteomes" id="UP000473699"/>
    </source>
</evidence>
<feature type="transmembrane region" description="Helical" evidence="1">
    <location>
        <begin position="214"/>
        <end position="233"/>
    </location>
</feature>
<feature type="transmembrane region" description="Helical" evidence="1">
    <location>
        <begin position="54"/>
        <end position="86"/>
    </location>
</feature>
<dbReference type="Pfam" id="PF16481">
    <property type="entry name" value="DUF5058"/>
    <property type="match status" value="1"/>
</dbReference>
<dbReference type="Proteomes" id="UP000473699">
    <property type="component" value="Unassembled WGS sequence"/>
</dbReference>
<sequence>MNSNTFAVSNSLGLWLACCPIIAVMLVQVFIFMKKAWDIGPKIGVSKEQMLRGLRSGAITSIGPAFAILVALVGLIATVGSAIAWMRLSVIGAIMFEGLAASNAMTELGVVMGDGKFTLTVLACIVWVMGLGSSGWLIVTGLFTHKLEKARMALVGGKESLLPIFTICAILGAFGYNVARYTVVLSRSSVAALAAAICMIALSHLAKSTNKKWIGEWSLGIAMVTGMFIAVIGA</sequence>
<evidence type="ECO:0000256" key="1">
    <source>
        <dbReference type="SAM" id="Phobius"/>
    </source>
</evidence>
<protein>
    <submittedName>
        <fullName evidence="2">DUF5058 family protein</fullName>
    </submittedName>
</protein>
<reference evidence="2 3" key="1">
    <citation type="submission" date="2019-08" db="EMBL/GenBank/DDBJ databases">
        <title>In-depth cultivation of the pig gut microbiome towards novel bacterial diversity and tailored functional studies.</title>
        <authorList>
            <person name="Wylensek D."/>
            <person name="Hitch T.C.A."/>
            <person name="Clavel T."/>
        </authorList>
    </citation>
    <scope>NUCLEOTIDE SEQUENCE [LARGE SCALE GENOMIC DNA]</scope>
    <source>
        <strain evidence="2 3">SM-530-WT-4B</strain>
    </source>
</reference>
<feature type="transmembrane region" description="Helical" evidence="1">
    <location>
        <begin position="117"/>
        <end position="139"/>
    </location>
</feature>
<dbReference type="AlphaFoldDB" id="A0A6L5YBW9"/>
<organism evidence="2 3">
    <name type="scientific">Pyramidobacter porci</name>
    <dbReference type="NCBI Taxonomy" id="2605789"/>
    <lineage>
        <taxon>Bacteria</taxon>
        <taxon>Thermotogati</taxon>
        <taxon>Synergistota</taxon>
        <taxon>Synergistia</taxon>
        <taxon>Synergistales</taxon>
        <taxon>Dethiosulfovibrionaceae</taxon>
        <taxon>Pyramidobacter</taxon>
    </lineage>
</organism>
<feature type="transmembrane region" description="Helical" evidence="1">
    <location>
        <begin position="12"/>
        <end position="33"/>
    </location>
</feature>
<accession>A0A6L5YBW9</accession>
<keyword evidence="3" id="KW-1185">Reference proteome</keyword>
<keyword evidence="1" id="KW-0812">Transmembrane</keyword>
<evidence type="ECO:0000313" key="2">
    <source>
        <dbReference type="EMBL" id="MST55740.1"/>
    </source>
</evidence>
<proteinExistence type="predicted"/>
<feature type="transmembrane region" description="Helical" evidence="1">
    <location>
        <begin position="160"/>
        <end position="178"/>
    </location>
</feature>
<dbReference type="EMBL" id="VUNH01000006">
    <property type="protein sequence ID" value="MST55740.1"/>
    <property type="molecule type" value="Genomic_DNA"/>
</dbReference>
<feature type="transmembrane region" description="Helical" evidence="1">
    <location>
        <begin position="184"/>
        <end position="202"/>
    </location>
</feature>
<keyword evidence="1" id="KW-0472">Membrane</keyword>
<dbReference type="InterPro" id="IPR032479">
    <property type="entry name" value="DUF5058"/>
</dbReference>
<keyword evidence="1" id="KW-1133">Transmembrane helix</keyword>
<dbReference type="RefSeq" id="WP_154528831.1">
    <property type="nucleotide sequence ID" value="NZ_JAXDZJ010000004.1"/>
</dbReference>
<name>A0A6L5YBW9_9BACT</name>
<gene>
    <name evidence="2" type="ORF">FYJ74_06805</name>
</gene>